<feature type="chain" id="PRO_5019382872" evidence="1">
    <location>
        <begin position="19"/>
        <end position="56"/>
    </location>
</feature>
<dbReference type="AlphaFoldDB" id="A0A453QVB9"/>
<keyword evidence="1" id="KW-0732">Signal</keyword>
<proteinExistence type="predicted"/>
<organism evidence="2 3">
    <name type="scientific">Aegilops tauschii subsp. strangulata</name>
    <name type="common">Goatgrass</name>
    <dbReference type="NCBI Taxonomy" id="200361"/>
    <lineage>
        <taxon>Eukaryota</taxon>
        <taxon>Viridiplantae</taxon>
        <taxon>Streptophyta</taxon>
        <taxon>Embryophyta</taxon>
        <taxon>Tracheophyta</taxon>
        <taxon>Spermatophyta</taxon>
        <taxon>Magnoliopsida</taxon>
        <taxon>Liliopsida</taxon>
        <taxon>Poales</taxon>
        <taxon>Poaceae</taxon>
        <taxon>BOP clade</taxon>
        <taxon>Pooideae</taxon>
        <taxon>Triticodae</taxon>
        <taxon>Triticeae</taxon>
        <taxon>Triticinae</taxon>
        <taxon>Aegilops</taxon>
    </lineage>
</organism>
<reference evidence="3" key="2">
    <citation type="journal article" date="2017" name="Nat. Plants">
        <title>The Aegilops tauschii genome reveals multiple impacts of transposons.</title>
        <authorList>
            <person name="Zhao G."/>
            <person name="Zou C."/>
            <person name="Li K."/>
            <person name="Wang K."/>
            <person name="Li T."/>
            <person name="Gao L."/>
            <person name="Zhang X."/>
            <person name="Wang H."/>
            <person name="Yang Z."/>
            <person name="Liu X."/>
            <person name="Jiang W."/>
            <person name="Mao L."/>
            <person name="Kong X."/>
            <person name="Jiao Y."/>
            <person name="Jia J."/>
        </authorList>
    </citation>
    <scope>NUCLEOTIDE SEQUENCE [LARGE SCALE GENOMIC DNA]</scope>
    <source>
        <strain evidence="3">cv. AL8/78</strain>
    </source>
</reference>
<reference evidence="2" key="4">
    <citation type="submission" date="2019-03" db="UniProtKB">
        <authorList>
            <consortium name="EnsemblPlants"/>
        </authorList>
    </citation>
    <scope>IDENTIFICATION</scope>
</reference>
<evidence type="ECO:0000256" key="1">
    <source>
        <dbReference type="SAM" id="SignalP"/>
    </source>
</evidence>
<dbReference type="EnsemblPlants" id="AET7Gv20340100.21">
    <property type="protein sequence ID" value="AET7Gv20340100.21"/>
    <property type="gene ID" value="AET7Gv20340100"/>
</dbReference>
<evidence type="ECO:0000313" key="3">
    <source>
        <dbReference type="Proteomes" id="UP000015105"/>
    </source>
</evidence>
<dbReference type="Gramene" id="AET7Gv20340100.21">
    <property type="protein sequence ID" value="AET7Gv20340100.21"/>
    <property type="gene ID" value="AET7Gv20340100"/>
</dbReference>
<keyword evidence="3" id="KW-1185">Reference proteome</keyword>
<protein>
    <submittedName>
        <fullName evidence="2">Uncharacterized protein</fullName>
    </submittedName>
</protein>
<reference evidence="2" key="5">
    <citation type="journal article" date="2021" name="G3 (Bethesda)">
        <title>Aegilops tauschii genome assembly Aet v5.0 features greater sequence contiguity and improved annotation.</title>
        <authorList>
            <person name="Wang L."/>
            <person name="Zhu T."/>
            <person name="Rodriguez J.C."/>
            <person name="Deal K.R."/>
            <person name="Dubcovsky J."/>
            <person name="McGuire P.E."/>
            <person name="Lux T."/>
            <person name="Spannagl M."/>
            <person name="Mayer K.F.X."/>
            <person name="Baldrich P."/>
            <person name="Meyers B.C."/>
            <person name="Huo N."/>
            <person name="Gu Y.Q."/>
            <person name="Zhou H."/>
            <person name="Devos K.M."/>
            <person name="Bennetzen J.L."/>
            <person name="Unver T."/>
            <person name="Budak H."/>
            <person name="Gulick P.J."/>
            <person name="Galiba G."/>
            <person name="Kalapos B."/>
            <person name="Nelson D.R."/>
            <person name="Li P."/>
            <person name="You F.M."/>
            <person name="Luo M.C."/>
            <person name="Dvorak J."/>
        </authorList>
    </citation>
    <scope>NUCLEOTIDE SEQUENCE [LARGE SCALE GENOMIC DNA]</scope>
    <source>
        <strain evidence="2">cv. AL8/78</strain>
    </source>
</reference>
<name>A0A453QVB9_AEGTS</name>
<accession>A0A453QVB9</accession>
<evidence type="ECO:0000313" key="2">
    <source>
        <dbReference type="EnsemblPlants" id="AET7Gv20340100.21"/>
    </source>
</evidence>
<reference evidence="2" key="3">
    <citation type="journal article" date="2017" name="Nature">
        <title>Genome sequence of the progenitor of the wheat D genome Aegilops tauschii.</title>
        <authorList>
            <person name="Luo M.C."/>
            <person name="Gu Y.Q."/>
            <person name="Puiu D."/>
            <person name="Wang H."/>
            <person name="Twardziok S.O."/>
            <person name="Deal K.R."/>
            <person name="Huo N."/>
            <person name="Zhu T."/>
            <person name="Wang L."/>
            <person name="Wang Y."/>
            <person name="McGuire P.E."/>
            <person name="Liu S."/>
            <person name="Long H."/>
            <person name="Ramasamy R.K."/>
            <person name="Rodriguez J.C."/>
            <person name="Van S.L."/>
            <person name="Yuan L."/>
            <person name="Wang Z."/>
            <person name="Xia Z."/>
            <person name="Xiao L."/>
            <person name="Anderson O.D."/>
            <person name="Ouyang S."/>
            <person name="Liang Y."/>
            <person name="Zimin A.V."/>
            <person name="Pertea G."/>
            <person name="Qi P."/>
            <person name="Bennetzen J.L."/>
            <person name="Dai X."/>
            <person name="Dawson M.W."/>
            <person name="Muller H.G."/>
            <person name="Kugler K."/>
            <person name="Rivarola-Duarte L."/>
            <person name="Spannagl M."/>
            <person name="Mayer K.F.X."/>
            <person name="Lu F.H."/>
            <person name="Bevan M.W."/>
            <person name="Leroy P."/>
            <person name="Li P."/>
            <person name="You F.M."/>
            <person name="Sun Q."/>
            <person name="Liu Z."/>
            <person name="Lyons E."/>
            <person name="Wicker T."/>
            <person name="Salzberg S.L."/>
            <person name="Devos K.M."/>
            <person name="Dvorak J."/>
        </authorList>
    </citation>
    <scope>NUCLEOTIDE SEQUENCE [LARGE SCALE GENOMIC DNA]</scope>
    <source>
        <strain evidence="2">cv. AL8/78</strain>
    </source>
</reference>
<reference evidence="3" key="1">
    <citation type="journal article" date="2014" name="Science">
        <title>Ancient hybridizations among the ancestral genomes of bread wheat.</title>
        <authorList>
            <consortium name="International Wheat Genome Sequencing Consortium,"/>
            <person name="Marcussen T."/>
            <person name="Sandve S.R."/>
            <person name="Heier L."/>
            <person name="Spannagl M."/>
            <person name="Pfeifer M."/>
            <person name="Jakobsen K.S."/>
            <person name="Wulff B.B."/>
            <person name="Steuernagel B."/>
            <person name="Mayer K.F."/>
            <person name="Olsen O.A."/>
        </authorList>
    </citation>
    <scope>NUCLEOTIDE SEQUENCE [LARGE SCALE GENOMIC DNA]</scope>
    <source>
        <strain evidence="3">cv. AL8/78</strain>
    </source>
</reference>
<dbReference type="Proteomes" id="UP000015105">
    <property type="component" value="Chromosome 7D"/>
</dbReference>
<sequence length="56" mass="7080">MTLLWLLDCLYWIRVFFSFFCLMDEEVIIKSFSLNQRIRTLLYQLVCFHWMFHIRV</sequence>
<feature type="signal peptide" evidence="1">
    <location>
        <begin position="1"/>
        <end position="18"/>
    </location>
</feature>